<protein>
    <submittedName>
        <fullName evidence="1">Uncharacterized protein</fullName>
    </submittedName>
</protein>
<organism evidence="1 2">
    <name type="scientific">Paracoccus caeni</name>
    <dbReference type="NCBI Taxonomy" id="657651"/>
    <lineage>
        <taxon>Bacteria</taxon>
        <taxon>Pseudomonadati</taxon>
        <taxon>Pseudomonadota</taxon>
        <taxon>Alphaproteobacteria</taxon>
        <taxon>Rhodobacterales</taxon>
        <taxon>Paracoccaceae</taxon>
        <taxon>Paracoccus</taxon>
    </lineage>
</organism>
<dbReference type="AlphaFoldDB" id="A0A934SM72"/>
<evidence type="ECO:0000313" key="1">
    <source>
        <dbReference type="EMBL" id="MBK4216913.1"/>
    </source>
</evidence>
<comment type="caution">
    <text evidence="1">The sequence shown here is derived from an EMBL/GenBank/DDBJ whole genome shotgun (WGS) entry which is preliminary data.</text>
</comment>
<evidence type="ECO:0000313" key="2">
    <source>
        <dbReference type="Proteomes" id="UP000640485"/>
    </source>
</evidence>
<dbReference type="Proteomes" id="UP000640485">
    <property type="component" value="Unassembled WGS sequence"/>
</dbReference>
<name>A0A934SM72_9RHOB</name>
<sequence length="133" mass="15196">MTRLDNALASIDGATEQFRLSAEMTVQPHARLFWDLAAAAFDLRAQVERNPGNITAMRRFLLFYLPTMAELCLRWARLSHADPLRPPDETAIADFRNWLDITRAAAEACRARSHDDLRLTMEALDDQLQRLSI</sequence>
<accession>A0A934SM72</accession>
<dbReference type="EMBL" id="JAEPRQ010000004">
    <property type="protein sequence ID" value="MBK4216913.1"/>
    <property type="molecule type" value="Genomic_DNA"/>
</dbReference>
<keyword evidence="2" id="KW-1185">Reference proteome</keyword>
<gene>
    <name evidence="1" type="ORF">JJJ17_13320</name>
</gene>
<reference evidence="1" key="1">
    <citation type="submission" date="2021-01" db="EMBL/GenBank/DDBJ databases">
        <title>Paracoccus amoyensis sp. nov., isolated from the surface seawater along the coast of Xiamen Island, China.</title>
        <authorList>
            <person name="Lyu L."/>
        </authorList>
    </citation>
    <scope>NUCLEOTIDE SEQUENCE</scope>
    <source>
        <strain evidence="1">MJ17</strain>
    </source>
</reference>
<proteinExistence type="predicted"/>